<comment type="pathway">
    <text evidence="2">Protein modification; protein ubiquitination.</text>
</comment>
<keyword evidence="13" id="KW-0472">Membrane</keyword>
<gene>
    <name evidence="19" type="ORF">RNJ44_01041</name>
</gene>
<evidence type="ECO:0000256" key="7">
    <source>
        <dbReference type="ARBA" id="ARBA00022723"/>
    </source>
</evidence>
<evidence type="ECO:0000256" key="13">
    <source>
        <dbReference type="ARBA" id="ARBA00023136"/>
    </source>
</evidence>
<dbReference type="EMBL" id="JBEVYD010000009">
    <property type="protein sequence ID" value="KAL3230592.1"/>
    <property type="molecule type" value="Genomic_DNA"/>
</dbReference>
<evidence type="ECO:0000256" key="11">
    <source>
        <dbReference type="ARBA" id="ARBA00022927"/>
    </source>
</evidence>
<keyword evidence="12" id="KW-1133">Transmembrane helix</keyword>
<evidence type="ECO:0000256" key="9">
    <source>
        <dbReference type="ARBA" id="ARBA00022786"/>
    </source>
</evidence>
<evidence type="ECO:0000256" key="16">
    <source>
        <dbReference type="ARBA" id="ARBA00034438"/>
    </source>
</evidence>
<reference evidence="19 20" key="1">
    <citation type="submission" date="2024-05" db="EMBL/GenBank/DDBJ databases">
        <title>Long read based assembly of the Candida bracarensis genome reveals expanded adhesin content.</title>
        <authorList>
            <person name="Marcet-Houben M."/>
            <person name="Ksiezopolska E."/>
            <person name="Gabaldon T."/>
        </authorList>
    </citation>
    <scope>NUCLEOTIDE SEQUENCE [LARGE SCALE GENOMIC DNA]</scope>
    <source>
        <strain evidence="19 20">CBM6</strain>
    </source>
</reference>
<protein>
    <recommendedName>
        <fullName evidence="17">RING-type E3 ubiquitin transferase (cysteine targeting)</fullName>
        <ecNumber evidence="17">2.3.2.36</ecNumber>
    </recommendedName>
    <alternativeName>
        <fullName evidence="15">Peroxin-2</fullName>
    </alternativeName>
</protein>
<keyword evidence="6" id="KW-0812">Transmembrane</keyword>
<dbReference type="PANTHER" id="PTHR48178:SF1">
    <property type="entry name" value="PEROXISOME BIOGENESIS FACTOR 2"/>
    <property type="match status" value="1"/>
</dbReference>
<dbReference type="EC" id="2.3.2.36" evidence="17"/>
<evidence type="ECO:0000313" key="19">
    <source>
        <dbReference type="EMBL" id="KAL3230592.1"/>
    </source>
</evidence>
<dbReference type="Pfam" id="PF04757">
    <property type="entry name" value="Pex2_Pex12"/>
    <property type="match status" value="1"/>
</dbReference>
<comment type="catalytic activity">
    <reaction evidence="16">
        <text>[E2 ubiquitin-conjugating enzyme]-S-ubiquitinyl-L-cysteine + [acceptor protein]-L-cysteine = [E2 ubiquitin-conjugating enzyme]-L-cysteine + [acceptor protein]-S-ubiquitinyl-L-cysteine.</text>
        <dbReference type="EC" id="2.3.2.36"/>
    </reaction>
</comment>
<dbReference type="Proteomes" id="UP001623330">
    <property type="component" value="Unassembled WGS sequence"/>
</dbReference>
<evidence type="ECO:0000256" key="15">
    <source>
        <dbReference type="ARBA" id="ARBA00032511"/>
    </source>
</evidence>
<evidence type="ECO:0000256" key="5">
    <source>
        <dbReference type="ARBA" id="ARBA00022679"/>
    </source>
</evidence>
<proteinExistence type="inferred from homology"/>
<evidence type="ECO:0000256" key="6">
    <source>
        <dbReference type="ARBA" id="ARBA00022692"/>
    </source>
</evidence>
<evidence type="ECO:0000256" key="12">
    <source>
        <dbReference type="ARBA" id="ARBA00022989"/>
    </source>
</evidence>
<evidence type="ECO:0000256" key="3">
    <source>
        <dbReference type="ARBA" id="ARBA00008704"/>
    </source>
</evidence>
<keyword evidence="10" id="KW-0862">Zinc</keyword>
<feature type="domain" description="Pex N-terminal" evidence="18">
    <location>
        <begin position="13"/>
        <end position="188"/>
    </location>
</feature>
<keyword evidence="20" id="KW-1185">Reference proteome</keyword>
<evidence type="ECO:0000256" key="10">
    <source>
        <dbReference type="ARBA" id="ARBA00022833"/>
    </source>
</evidence>
<evidence type="ECO:0000256" key="1">
    <source>
        <dbReference type="ARBA" id="ARBA00004585"/>
    </source>
</evidence>
<keyword evidence="5" id="KW-0808">Transferase</keyword>
<sequence length="262" mass="30122">MSRVAQLDSVVLDQELDNIVWSRFQKQLQLSSHQEEWQFLVRSLVFLCGTRATGTVSTSTYGSRLSGVLYLCRRRTLFISSILLQYLQRKLSNLYFNSNNVSERSMKVYRWLSTLYGVLDLTTFLRFLLSDGNTKYLSLTNRLLGVVSSVDLLSPSSFYEDTVYAGLEYQNRQLLWNALLEVFNTTLLNSNSLIWDSTRKVKNNKAHMVDERTCPECNGFPVNPYRSSCCSANYCYVCGMKALARKHCSQCGNKDLTMNQIY</sequence>
<comment type="similarity">
    <text evidence="3">Belongs to the pex2/pex10/pex12 family.</text>
</comment>
<evidence type="ECO:0000259" key="18">
    <source>
        <dbReference type="Pfam" id="PF04757"/>
    </source>
</evidence>
<keyword evidence="4" id="KW-0813">Transport</keyword>
<evidence type="ECO:0000256" key="4">
    <source>
        <dbReference type="ARBA" id="ARBA00022448"/>
    </source>
</evidence>
<dbReference type="InterPro" id="IPR025654">
    <property type="entry name" value="PEX2/10"/>
</dbReference>
<keyword evidence="14" id="KW-0576">Peroxisome</keyword>
<evidence type="ECO:0000256" key="17">
    <source>
        <dbReference type="ARBA" id="ARBA00034523"/>
    </source>
</evidence>
<name>A0ABR4NQV4_9SACH</name>
<dbReference type="InterPro" id="IPR006845">
    <property type="entry name" value="Pex_N"/>
</dbReference>
<keyword evidence="7" id="KW-0479">Metal-binding</keyword>
<keyword evidence="11" id="KW-0653">Protein transport</keyword>
<keyword evidence="9" id="KW-0833">Ubl conjugation pathway</keyword>
<keyword evidence="8" id="KW-0863">Zinc-finger</keyword>
<evidence type="ECO:0000313" key="20">
    <source>
        <dbReference type="Proteomes" id="UP001623330"/>
    </source>
</evidence>
<dbReference type="PANTHER" id="PTHR48178">
    <property type="entry name" value="PEROXISOME BIOGENESIS FACTOR 2"/>
    <property type="match status" value="1"/>
</dbReference>
<organism evidence="19 20">
    <name type="scientific">Nakaseomyces bracarensis</name>
    <dbReference type="NCBI Taxonomy" id="273131"/>
    <lineage>
        <taxon>Eukaryota</taxon>
        <taxon>Fungi</taxon>
        <taxon>Dikarya</taxon>
        <taxon>Ascomycota</taxon>
        <taxon>Saccharomycotina</taxon>
        <taxon>Saccharomycetes</taxon>
        <taxon>Saccharomycetales</taxon>
        <taxon>Saccharomycetaceae</taxon>
        <taxon>Nakaseomyces</taxon>
    </lineage>
</organism>
<comment type="caution">
    <text evidence="19">The sequence shown here is derived from an EMBL/GenBank/DDBJ whole genome shotgun (WGS) entry which is preliminary data.</text>
</comment>
<evidence type="ECO:0000256" key="2">
    <source>
        <dbReference type="ARBA" id="ARBA00004906"/>
    </source>
</evidence>
<evidence type="ECO:0000256" key="8">
    <source>
        <dbReference type="ARBA" id="ARBA00022771"/>
    </source>
</evidence>
<comment type="subcellular location">
    <subcellularLocation>
        <location evidence="1">Peroxisome membrane</location>
        <topology evidence="1">Multi-pass membrane protein</topology>
    </subcellularLocation>
</comment>
<evidence type="ECO:0000256" key="14">
    <source>
        <dbReference type="ARBA" id="ARBA00023140"/>
    </source>
</evidence>
<accession>A0ABR4NQV4</accession>